<evidence type="ECO:0000259" key="7">
    <source>
        <dbReference type="Pfam" id="PF01490"/>
    </source>
</evidence>
<feature type="transmembrane region" description="Helical" evidence="6">
    <location>
        <begin position="126"/>
        <end position="143"/>
    </location>
</feature>
<evidence type="ECO:0000256" key="5">
    <source>
        <dbReference type="ARBA" id="ARBA00023136"/>
    </source>
</evidence>
<evidence type="ECO:0000256" key="1">
    <source>
        <dbReference type="ARBA" id="ARBA00004141"/>
    </source>
</evidence>
<feature type="transmembrane region" description="Helical" evidence="6">
    <location>
        <begin position="272"/>
        <end position="289"/>
    </location>
</feature>
<feature type="transmembrane region" description="Helical" evidence="6">
    <location>
        <begin position="12"/>
        <end position="32"/>
    </location>
</feature>
<feature type="transmembrane region" description="Helical" evidence="6">
    <location>
        <begin position="370"/>
        <end position="393"/>
    </location>
</feature>
<name>A0A1A0H6Q6_9ASCO</name>
<feature type="transmembrane region" description="Helical" evidence="6">
    <location>
        <begin position="414"/>
        <end position="435"/>
    </location>
</feature>
<feature type="transmembrane region" description="Helical" evidence="6">
    <location>
        <begin position="38"/>
        <end position="61"/>
    </location>
</feature>
<comment type="caution">
    <text evidence="8">The sequence shown here is derived from an EMBL/GenBank/DDBJ whole genome shotgun (WGS) entry which is preliminary data.</text>
</comment>
<reference evidence="8 9" key="1">
    <citation type="submission" date="2016-05" db="EMBL/GenBank/DDBJ databases">
        <title>Comparative genomics of biotechnologically important yeasts.</title>
        <authorList>
            <consortium name="DOE Joint Genome Institute"/>
            <person name="Riley R."/>
            <person name="Haridas S."/>
            <person name="Wolfe K.H."/>
            <person name="Lopes M.R."/>
            <person name="Hittinger C.T."/>
            <person name="Goker M."/>
            <person name="Salamov A."/>
            <person name="Wisecaver J."/>
            <person name="Long T.M."/>
            <person name="Aerts A.L."/>
            <person name="Barry K."/>
            <person name="Choi C."/>
            <person name="Clum A."/>
            <person name="Coughlan A.Y."/>
            <person name="Deshpande S."/>
            <person name="Douglass A.P."/>
            <person name="Hanson S.J."/>
            <person name="Klenk H.-P."/>
            <person name="LaButti K."/>
            <person name="Lapidus A."/>
            <person name="Lindquist E."/>
            <person name="Lipzen A."/>
            <person name="Meier-kolthoff J.P."/>
            <person name="Ohm R.A."/>
            <person name="Otillar R.P."/>
            <person name="Pangilinan J."/>
            <person name="Peng Y."/>
            <person name="Rokas A."/>
            <person name="Rosa C.A."/>
            <person name="Scheuner C."/>
            <person name="Sibirny A.A."/>
            <person name="Slot J.C."/>
            <person name="Stielow J.B."/>
            <person name="Sun H."/>
            <person name="Kurtzman C.P."/>
            <person name="Blackwell M."/>
            <person name="Grigoriev I.V."/>
            <person name="Jeffries T.W."/>
        </authorList>
    </citation>
    <scope>NUCLEOTIDE SEQUENCE [LARGE SCALE GENOMIC DNA]</scope>
    <source>
        <strain evidence="8 9">NRRL YB-4993</strain>
    </source>
</reference>
<gene>
    <name evidence="8" type="ORF">METBIDRAFT_218011</name>
</gene>
<dbReference type="STRING" id="869754.A0A1A0H6Q6"/>
<comment type="similarity">
    <text evidence="2">Belongs to the amino acid/polyamine transporter 2 family.</text>
</comment>
<protein>
    <recommendedName>
        <fullName evidence="7">Amino acid transporter transmembrane domain-containing protein</fullName>
    </recommendedName>
</protein>
<proteinExistence type="inferred from homology"/>
<keyword evidence="9" id="KW-1185">Reference proteome</keyword>
<dbReference type="OrthoDB" id="438545at2759"/>
<evidence type="ECO:0000313" key="8">
    <source>
        <dbReference type="EMBL" id="OBA19640.1"/>
    </source>
</evidence>
<keyword evidence="4 6" id="KW-1133">Transmembrane helix</keyword>
<dbReference type="GeneID" id="30028083"/>
<sequence>MPTLQGASRASSFISLFKTIVGAGLLSMPLAFSTDGMAGGVLIVLLAAITSGYGLFLQAYVSKYVATGHATFFNVCSATYPALSVVFDLAIAIQCFGCAVSFLVLIGDLMPTVVPMIPGVPADRVRTFWIVASAAPCVPLSFLKNLDSLKSTSVMGLGAIAYLCALVVCEKALGHVPAELTGPIRLTPASLEGVFSTFPIMVFAFSGHQNMFSIINEAQDKSLASLTALIKATILCASFLFIIVGVSGYLTFGNLVGGNVVLLYPSSFWTQFGRFAIVFMVVFLFPLMIHPARISVNNIHHWVSERVSGSIGRSSQSANDETYTLLGDGESSPSFKPQRIVVPFPQNTFFIITIVLLAVAYTLAVTLESFALVIAVIGATGSTSISFILPGLFGYKLIGSEAETPSKRERTLRLFALFLTIWGFAVMAVCLYASLAL</sequence>
<evidence type="ECO:0000256" key="2">
    <source>
        <dbReference type="ARBA" id="ARBA00008066"/>
    </source>
</evidence>
<dbReference type="PANTHER" id="PTHR22950">
    <property type="entry name" value="AMINO ACID TRANSPORTER"/>
    <property type="match status" value="1"/>
</dbReference>
<feature type="transmembrane region" description="Helical" evidence="6">
    <location>
        <begin position="344"/>
        <end position="364"/>
    </location>
</feature>
<dbReference type="GO" id="GO:0061459">
    <property type="term" value="F:L-arginine transmembrane transporter activity"/>
    <property type="evidence" value="ECO:0007669"/>
    <property type="project" value="TreeGrafter"/>
</dbReference>
<dbReference type="GO" id="GO:0005313">
    <property type="term" value="F:L-glutamate transmembrane transporter activity"/>
    <property type="evidence" value="ECO:0007669"/>
    <property type="project" value="TreeGrafter"/>
</dbReference>
<dbReference type="InterPro" id="IPR013057">
    <property type="entry name" value="AA_transpt_TM"/>
</dbReference>
<organism evidence="8 9">
    <name type="scientific">Metschnikowia bicuspidata var. bicuspidata NRRL YB-4993</name>
    <dbReference type="NCBI Taxonomy" id="869754"/>
    <lineage>
        <taxon>Eukaryota</taxon>
        <taxon>Fungi</taxon>
        <taxon>Dikarya</taxon>
        <taxon>Ascomycota</taxon>
        <taxon>Saccharomycotina</taxon>
        <taxon>Pichiomycetes</taxon>
        <taxon>Metschnikowiaceae</taxon>
        <taxon>Metschnikowia</taxon>
    </lineage>
</organism>
<dbReference type="Pfam" id="PF01490">
    <property type="entry name" value="Aa_trans"/>
    <property type="match status" value="1"/>
</dbReference>
<feature type="transmembrane region" description="Helical" evidence="6">
    <location>
        <begin position="186"/>
        <end position="207"/>
    </location>
</feature>
<feature type="domain" description="Amino acid transporter transmembrane" evidence="7">
    <location>
        <begin position="7"/>
        <end position="434"/>
    </location>
</feature>
<dbReference type="GO" id="GO:0000329">
    <property type="term" value="C:fungal-type vacuole membrane"/>
    <property type="evidence" value="ECO:0007669"/>
    <property type="project" value="TreeGrafter"/>
</dbReference>
<dbReference type="Proteomes" id="UP000092555">
    <property type="component" value="Unassembled WGS sequence"/>
</dbReference>
<evidence type="ECO:0000256" key="6">
    <source>
        <dbReference type="SAM" id="Phobius"/>
    </source>
</evidence>
<dbReference type="GO" id="GO:0015189">
    <property type="term" value="F:L-lysine transmembrane transporter activity"/>
    <property type="evidence" value="ECO:0007669"/>
    <property type="project" value="TreeGrafter"/>
</dbReference>
<evidence type="ECO:0000313" key="9">
    <source>
        <dbReference type="Proteomes" id="UP000092555"/>
    </source>
</evidence>
<evidence type="ECO:0000256" key="4">
    <source>
        <dbReference type="ARBA" id="ARBA00022989"/>
    </source>
</evidence>
<dbReference type="GO" id="GO:0015194">
    <property type="term" value="F:L-serine transmembrane transporter activity"/>
    <property type="evidence" value="ECO:0007669"/>
    <property type="project" value="TreeGrafter"/>
</dbReference>
<dbReference type="RefSeq" id="XP_018710168.1">
    <property type="nucleotide sequence ID" value="XM_018855107.1"/>
</dbReference>
<accession>A0A1A0H6Q6</accession>
<comment type="subcellular location">
    <subcellularLocation>
        <location evidence="1">Membrane</location>
        <topology evidence="1">Multi-pass membrane protein</topology>
    </subcellularLocation>
</comment>
<keyword evidence="3 6" id="KW-0812">Transmembrane</keyword>
<dbReference type="GO" id="GO:0005290">
    <property type="term" value="F:L-histidine transmembrane transporter activity"/>
    <property type="evidence" value="ECO:0007669"/>
    <property type="project" value="TreeGrafter"/>
</dbReference>
<dbReference type="PANTHER" id="PTHR22950:SF224">
    <property type="entry name" value="VACUOLAR AMINO ACID TRANSPORTER 7"/>
    <property type="match status" value="1"/>
</dbReference>
<dbReference type="EMBL" id="LXTC01000006">
    <property type="protein sequence ID" value="OBA19640.1"/>
    <property type="molecule type" value="Genomic_DNA"/>
</dbReference>
<evidence type="ECO:0000256" key="3">
    <source>
        <dbReference type="ARBA" id="ARBA00022692"/>
    </source>
</evidence>
<keyword evidence="5 6" id="KW-0472">Membrane</keyword>
<feature type="transmembrane region" description="Helical" evidence="6">
    <location>
        <begin position="82"/>
        <end position="106"/>
    </location>
</feature>
<feature type="transmembrane region" description="Helical" evidence="6">
    <location>
        <begin position="155"/>
        <end position="174"/>
    </location>
</feature>
<dbReference type="AlphaFoldDB" id="A0A1A0H6Q6"/>
<dbReference type="GO" id="GO:0005302">
    <property type="term" value="F:L-tyrosine transmembrane transporter activity"/>
    <property type="evidence" value="ECO:0007669"/>
    <property type="project" value="TreeGrafter"/>
</dbReference>
<feature type="transmembrane region" description="Helical" evidence="6">
    <location>
        <begin position="228"/>
        <end position="252"/>
    </location>
</feature>